<dbReference type="RefSeq" id="WP_188026267.1">
    <property type="nucleotide sequence ID" value="NZ_JACHGR010000004.1"/>
</dbReference>
<dbReference type="AlphaFoldDB" id="A0A841G8Z8"/>
<keyword evidence="2" id="KW-1185">Reference proteome</keyword>
<dbReference type="EMBL" id="JACHGR010000004">
    <property type="protein sequence ID" value="MBB6055488.1"/>
    <property type="molecule type" value="Genomic_DNA"/>
</dbReference>
<evidence type="ECO:0000313" key="2">
    <source>
        <dbReference type="Proteomes" id="UP000585721"/>
    </source>
</evidence>
<evidence type="ECO:0008006" key="3">
    <source>
        <dbReference type="Google" id="ProtNLM"/>
    </source>
</evidence>
<reference evidence="1 2" key="1">
    <citation type="submission" date="2020-08" db="EMBL/GenBank/DDBJ databases">
        <title>Genomic Encyclopedia of Type Strains, Phase IV (KMG-IV): sequencing the most valuable type-strain genomes for metagenomic binning, comparative biology and taxonomic classification.</title>
        <authorList>
            <person name="Goeker M."/>
        </authorList>
    </citation>
    <scope>NUCLEOTIDE SEQUENCE [LARGE SCALE GENOMIC DNA]</scope>
    <source>
        <strain evidence="1 2">DSM 22975</strain>
    </source>
</reference>
<protein>
    <recommendedName>
        <fullName evidence="3">Integral membrane protein</fullName>
    </recommendedName>
</protein>
<evidence type="ECO:0000313" key="1">
    <source>
        <dbReference type="EMBL" id="MBB6055488.1"/>
    </source>
</evidence>
<organism evidence="1 2">
    <name type="scientific">Tolumonas osonensis</name>
    <dbReference type="NCBI Taxonomy" id="675874"/>
    <lineage>
        <taxon>Bacteria</taxon>
        <taxon>Pseudomonadati</taxon>
        <taxon>Pseudomonadota</taxon>
        <taxon>Gammaproteobacteria</taxon>
        <taxon>Aeromonadales</taxon>
        <taxon>Aeromonadaceae</taxon>
        <taxon>Tolumonas</taxon>
    </lineage>
</organism>
<comment type="caution">
    <text evidence="1">The sequence shown here is derived from an EMBL/GenBank/DDBJ whole genome shotgun (WGS) entry which is preliminary data.</text>
</comment>
<dbReference type="Proteomes" id="UP000585721">
    <property type="component" value="Unassembled WGS sequence"/>
</dbReference>
<proteinExistence type="predicted"/>
<gene>
    <name evidence="1" type="ORF">HNR75_001394</name>
</gene>
<name>A0A841G8Z8_9GAMM</name>
<accession>A0A841G8Z8</accession>
<sequence>MVELNSNKLIFRFPEIHPNAMCEIEFQRTLRIPDDNHSYPLPPGLGRFPLEHVEDYASKLPSQWQEHGGVLLPMYQSEALWINFSSRHIPGNEPYPFAVKIATGKINAVTGEAWKNDLTKVPQDYVVIPNQPWLDGYCIQKGLIRQFVAMPQGQGFTAEEQITGTIEHGGLQIIVYPMKRKHYEELQNRLQLKICYSNKSLYGIDEICADKCMELGLAPGGVMKQKIYEDPHHFDVWDTSVSARCFAHILNSQQWQNVTGKPIPSPPPSAKQYAQAGLPWFEYYNDNLNALNGSSTLASLDSIAAKTIKKGEKPLEDNSSVTPAQIQMLSPNNNTVHDGKW</sequence>